<keyword evidence="5" id="KW-1185">Reference proteome</keyword>
<dbReference type="InterPro" id="IPR051624">
    <property type="entry name" value="RMD1/Sad1-interacting"/>
</dbReference>
<evidence type="ECO:0000313" key="4">
    <source>
        <dbReference type="EMBL" id="KOS14749.1"/>
    </source>
</evidence>
<dbReference type="Proteomes" id="UP000037751">
    <property type="component" value="Unassembled WGS sequence"/>
</dbReference>
<dbReference type="PANTHER" id="PTHR16255:SF1">
    <property type="entry name" value="REQUIRED FOR MEIOTIC NUCLEAR DIVISION PROTEIN 1 HOMOLOG"/>
    <property type="match status" value="1"/>
</dbReference>
<dbReference type="GeneID" id="28727141"/>
<dbReference type="Pfam" id="PF02582">
    <property type="entry name" value="DUF155"/>
    <property type="match status" value="1"/>
</dbReference>
<dbReference type="GO" id="GO:0005739">
    <property type="term" value="C:mitochondrion"/>
    <property type="evidence" value="ECO:0007669"/>
    <property type="project" value="UniProtKB-ARBA"/>
</dbReference>
<dbReference type="PANTHER" id="PTHR16255">
    <property type="entry name" value="REQUIRED FOR MEIOTIC NUCLEAR DIVISION PROTEIN 1 HOMOLOG"/>
    <property type="match status" value="1"/>
</dbReference>
<feature type="region of interest" description="Disordered" evidence="2">
    <location>
        <begin position="33"/>
        <end position="56"/>
    </location>
</feature>
<dbReference type="RefSeq" id="XP_017992381.1">
    <property type="nucleotide sequence ID" value="XM_018135266.1"/>
</dbReference>
<evidence type="ECO:0000256" key="1">
    <source>
        <dbReference type="ARBA" id="ARBA00008306"/>
    </source>
</evidence>
<dbReference type="GO" id="GO:0070131">
    <property type="term" value="P:positive regulation of mitochondrial translation"/>
    <property type="evidence" value="ECO:0007669"/>
    <property type="project" value="TreeGrafter"/>
</dbReference>
<evidence type="ECO:0000313" key="5">
    <source>
        <dbReference type="Proteomes" id="UP000037751"/>
    </source>
</evidence>
<feature type="domain" description="DUF155" evidence="3">
    <location>
        <begin position="217"/>
        <end position="421"/>
    </location>
</feature>
<sequence length="491" mass="54312">MFGRVGRGLRTAAGPWRTPTTTALPFCRPWHSSPVVSRARAPPSSKSKRASVPSATATAANTLRRFLEERGILAKADTRFDFISRKAVPPGPSPYALRRARLPSAKAKALALESKALREQVASQQAPIPSRTELGPSNAIQPWHEDDTRPTLPLTAMRIPSSDLPEAAAFATAQSYNFDVLLSSGRLPANWVWLEDREVIYIPAWPAPTTGEPVGSVFIFRSGCYTTWGLSPEQNAAFYNEVLRDDHVPVEQHQYTVAGDEAMEFVRLPNEATRIVGDLIVLGQPPEQPDRPSRLSHTSSTPGTPKSNAHGPSLSLQARLAFSQGLAASARLTVQESVLSEYATGVAPIPELLEANGKVPLSRRDVIRKLGSLLRIRQRLNLDRDNFIDDPELYWENSHMEALYRSICTALDMKPRIESMNAKLNHCENLLEVLRALLTEESSHRMELIIIYLIAFEVAMALVSHEYIPTPLTMWHWLRGTDAALTSPATI</sequence>
<dbReference type="InterPro" id="IPR003734">
    <property type="entry name" value="DUF155"/>
</dbReference>
<comment type="similarity">
    <text evidence="1">Belongs to the RMD1/sif2 family.</text>
</comment>
<feature type="region of interest" description="Disordered" evidence="2">
    <location>
        <begin position="282"/>
        <end position="312"/>
    </location>
</feature>
<dbReference type="AlphaFoldDB" id="A0A0M9VPS9"/>
<name>A0A0M9VPS9_9BASI</name>
<gene>
    <name evidence="4" type="ORF">Malapachy_0752</name>
</gene>
<proteinExistence type="inferred from homology"/>
<dbReference type="OrthoDB" id="242766at2759"/>
<accession>A0A0M9VPS9</accession>
<reference evidence="4 5" key="1">
    <citation type="submission" date="2015-07" db="EMBL/GenBank/DDBJ databases">
        <title>Draft Genome Sequence of Malassezia furfur CBS1878 and Malassezia pachydermatis CBS1879.</title>
        <authorList>
            <person name="Triana S."/>
            <person name="Ohm R."/>
            <person name="Gonzalez A."/>
            <person name="DeCock H."/>
            <person name="Restrepo S."/>
            <person name="Celis A."/>
        </authorList>
    </citation>
    <scope>NUCLEOTIDE SEQUENCE [LARGE SCALE GENOMIC DNA]</scope>
    <source>
        <strain evidence="4 5">CBS 1879</strain>
    </source>
</reference>
<feature type="region of interest" description="Disordered" evidence="2">
    <location>
        <begin position="123"/>
        <end position="144"/>
    </location>
</feature>
<evidence type="ECO:0000256" key="2">
    <source>
        <dbReference type="SAM" id="MobiDB-lite"/>
    </source>
</evidence>
<feature type="compositionally biased region" description="Polar residues" evidence="2">
    <location>
        <begin position="295"/>
        <end position="307"/>
    </location>
</feature>
<evidence type="ECO:0000259" key="3">
    <source>
        <dbReference type="Pfam" id="PF02582"/>
    </source>
</evidence>
<comment type="caution">
    <text evidence="4">The sequence shown here is derived from an EMBL/GenBank/DDBJ whole genome shotgun (WGS) entry which is preliminary data.</text>
</comment>
<organism evidence="4 5">
    <name type="scientific">Malassezia pachydermatis</name>
    <dbReference type="NCBI Taxonomy" id="77020"/>
    <lineage>
        <taxon>Eukaryota</taxon>
        <taxon>Fungi</taxon>
        <taxon>Dikarya</taxon>
        <taxon>Basidiomycota</taxon>
        <taxon>Ustilaginomycotina</taxon>
        <taxon>Malasseziomycetes</taxon>
        <taxon>Malasseziales</taxon>
        <taxon>Malasseziaceae</taxon>
        <taxon>Malassezia</taxon>
    </lineage>
</organism>
<dbReference type="EMBL" id="LGAV01000003">
    <property type="protein sequence ID" value="KOS14749.1"/>
    <property type="molecule type" value="Genomic_DNA"/>
</dbReference>
<protein>
    <recommendedName>
        <fullName evidence="3">DUF155 domain-containing protein</fullName>
    </recommendedName>
</protein>
<feature type="region of interest" description="Disordered" evidence="2">
    <location>
        <begin position="1"/>
        <end position="20"/>
    </location>
</feature>
<dbReference type="VEuPathDB" id="FungiDB:Malapachy_0752"/>